<sequence length="252" mass="29298">MKISKMSARKPTFSTPASSLSYSRMFGSRLDLDSTRVPTSQKSNQEHKLDIAYNEYLQSLMKQRIVKTAIKNFENVLQQQLDYQQELIIKMKEDCTKSAREVDDLQKRNELLKVLQNVEQSFQKYEESFGNAYRVDELINFSNMLSTASKDLQLVGIKKLVNKEEWLSLFKLMNDCCKFLNGFFKSNGIKEFQLIDQVSEGMHRISFLQCTIQDTVSKSSYLKKEMCTKYLQEMSDFFRLLAHNPDSGTCSE</sequence>
<evidence type="ECO:0000313" key="2">
    <source>
        <dbReference type="EMBL" id="KAL3289059.1"/>
    </source>
</evidence>
<dbReference type="AlphaFoldDB" id="A0ABD2PE40"/>
<dbReference type="Proteomes" id="UP001516400">
    <property type="component" value="Unassembled WGS sequence"/>
</dbReference>
<evidence type="ECO:0000313" key="3">
    <source>
        <dbReference type="Proteomes" id="UP001516400"/>
    </source>
</evidence>
<keyword evidence="1" id="KW-0175">Coiled coil</keyword>
<comment type="caution">
    <text evidence="2">The sequence shown here is derived from an EMBL/GenBank/DDBJ whole genome shotgun (WGS) entry which is preliminary data.</text>
</comment>
<evidence type="ECO:0000256" key="1">
    <source>
        <dbReference type="SAM" id="Coils"/>
    </source>
</evidence>
<accession>A0ABD2PE40</accession>
<gene>
    <name evidence="2" type="ORF">HHI36_003502</name>
</gene>
<feature type="coiled-coil region" evidence="1">
    <location>
        <begin position="88"/>
        <end position="128"/>
    </location>
</feature>
<reference evidence="2 3" key="1">
    <citation type="journal article" date="2021" name="BMC Biol.">
        <title>Horizontally acquired antibacterial genes associated with adaptive radiation of ladybird beetles.</title>
        <authorList>
            <person name="Li H.S."/>
            <person name="Tang X.F."/>
            <person name="Huang Y.H."/>
            <person name="Xu Z.Y."/>
            <person name="Chen M.L."/>
            <person name="Du X.Y."/>
            <person name="Qiu B.Y."/>
            <person name="Chen P.T."/>
            <person name="Zhang W."/>
            <person name="Slipinski A."/>
            <person name="Escalona H.E."/>
            <person name="Waterhouse R.M."/>
            <person name="Zwick A."/>
            <person name="Pang H."/>
        </authorList>
    </citation>
    <scope>NUCLEOTIDE SEQUENCE [LARGE SCALE GENOMIC DNA]</scope>
    <source>
        <strain evidence="2">SYSU2018</strain>
    </source>
</reference>
<dbReference type="EMBL" id="JABFTP020000185">
    <property type="protein sequence ID" value="KAL3289059.1"/>
    <property type="molecule type" value="Genomic_DNA"/>
</dbReference>
<protein>
    <submittedName>
        <fullName evidence="2">Uncharacterized protein</fullName>
    </submittedName>
</protein>
<organism evidence="2 3">
    <name type="scientific">Cryptolaemus montrouzieri</name>
    <dbReference type="NCBI Taxonomy" id="559131"/>
    <lineage>
        <taxon>Eukaryota</taxon>
        <taxon>Metazoa</taxon>
        <taxon>Ecdysozoa</taxon>
        <taxon>Arthropoda</taxon>
        <taxon>Hexapoda</taxon>
        <taxon>Insecta</taxon>
        <taxon>Pterygota</taxon>
        <taxon>Neoptera</taxon>
        <taxon>Endopterygota</taxon>
        <taxon>Coleoptera</taxon>
        <taxon>Polyphaga</taxon>
        <taxon>Cucujiformia</taxon>
        <taxon>Coccinelloidea</taxon>
        <taxon>Coccinellidae</taxon>
        <taxon>Scymninae</taxon>
        <taxon>Scymnini</taxon>
        <taxon>Cryptolaemus</taxon>
    </lineage>
</organism>
<keyword evidence="3" id="KW-1185">Reference proteome</keyword>
<name>A0ABD2PE40_9CUCU</name>
<proteinExistence type="predicted"/>